<sequence>MNRELLLLSFFLIPFLSRVYVSEAQVVTHKYEISVAGFSIGEMQAKKQSKENSIIYSIESKVSFWFFGRVEVDYGIETRYDGSKVVESKAYTKTNRGDFTSHVQWDRGGYEVDAETYKFENKERIEGPLRFSSARMYFHEPTNETFFLAENYGLKAPVKKVQEYYEVDVNGNKNKFYYDAEGVLIKAVMQSPIKNYVISRIE</sequence>
<dbReference type="EMBL" id="AJYA01000001">
    <property type="protein sequence ID" value="EIM78917.1"/>
    <property type="molecule type" value="Genomic_DNA"/>
</dbReference>
<evidence type="ECO:0008006" key="3">
    <source>
        <dbReference type="Google" id="ProtNLM"/>
    </source>
</evidence>
<name>I5CAR5_9BACT</name>
<comment type="caution">
    <text evidence="1">The sequence shown here is derived from an EMBL/GenBank/DDBJ whole genome shotgun (WGS) entry which is preliminary data.</text>
</comment>
<gene>
    <name evidence="1" type="ORF">A3SI_00615</name>
</gene>
<organism evidence="1 2">
    <name type="scientific">Nitritalea halalkaliphila LW7</name>
    <dbReference type="NCBI Taxonomy" id="1189621"/>
    <lineage>
        <taxon>Bacteria</taxon>
        <taxon>Pseudomonadati</taxon>
        <taxon>Bacteroidota</taxon>
        <taxon>Cytophagia</taxon>
        <taxon>Cytophagales</taxon>
        <taxon>Cyclobacteriaceae</taxon>
        <taxon>Nitritalea</taxon>
    </lineage>
</organism>
<dbReference type="STRING" id="1189621.A3SI_00615"/>
<keyword evidence="2" id="KW-1185">Reference proteome</keyword>
<evidence type="ECO:0000313" key="1">
    <source>
        <dbReference type="EMBL" id="EIM78917.1"/>
    </source>
</evidence>
<dbReference type="OrthoDB" id="949196at2"/>
<dbReference type="AlphaFoldDB" id="I5CAR5"/>
<dbReference type="Proteomes" id="UP000005551">
    <property type="component" value="Unassembled WGS sequence"/>
</dbReference>
<protein>
    <recommendedName>
        <fullName evidence="3">DUF3108 domain-containing protein</fullName>
    </recommendedName>
</protein>
<dbReference type="Pfam" id="PF19630">
    <property type="entry name" value="DUF6134"/>
    <property type="match status" value="1"/>
</dbReference>
<reference evidence="1 2" key="1">
    <citation type="submission" date="2012-05" db="EMBL/GenBank/DDBJ databases">
        <title>Genome sequence of Nitritalea halalkaliphila LW7.</title>
        <authorList>
            <person name="Jangir P.K."/>
            <person name="Singh A."/>
            <person name="Shivaji S."/>
            <person name="Sharma R."/>
        </authorList>
    </citation>
    <scope>NUCLEOTIDE SEQUENCE [LARGE SCALE GENOMIC DNA]</scope>
    <source>
        <strain evidence="1 2">LW7</strain>
    </source>
</reference>
<proteinExistence type="predicted"/>
<accession>I5CAR5</accession>
<evidence type="ECO:0000313" key="2">
    <source>
        <dbReference type="Proteomes" id="UP000005551"/>
    </source>
</evidence>
<dbReference type="InterPro" id="IPR045767">
    <property type="entry name" value="DUF6134"/>
</dbReference>
<dbReference type="RefSeq" id="WP_009053135.1">
    <property type="nucleotide sequence ID" value="NZ_AJYA01000001.1"/>
</dbReference>